<dbReference type="EMBL" id="FQZC01000008">
    <property type="protein sequence ID" value="SHK04182.1"/>
    <property type="molecule type" value="Genomic_DNA"/>
</dbReference>
<evidence type="ECO:0000256" key="3">
    <source>
        <dbReference type="ARBA" id="ARBA00023163"/>
    </source>
</evidence>
<evidence type="ECO:0000259" key="5">
    <source>
        <dbReference type="PROSITE" id="PS51078"/>
    </source>
</evidence>
<dbReference type="Gene3D" id="1.10.10.10">
    <property type="entry name" value="Winged helix-like DNA-binding domain superfamily/Winged helix DNA-binding domain"/>
    <property type="match status" value="1"/>
</dbReference>
<reference evidence="6 7" key="1">
    <citation type="submission" date="2016-11" db="EMBL/GenBank/DDBJ databases">
        <authorList>
            <person name="Varghese N."/>
            <person name="Submissions S."/>
        </authorList>
    </citation>
    <scope>NUCLEOTIDE SEQUENCE [LARGE SCALE GENOMIC DNA]</scope>
    <source>
        <strain evidence="6 7">DSM 21988</strain>
    </source>
</reference>
<keyword evidence="1" id="KW-0805">Transcription regulation</keyword>
<dbReference type="InterPro" id="IPR036390">
    <property type="entry name" value="WH_DNA-bd_sf"/>
</dbReference>
<feature type="domain" description="HTH iclR-type" evidence="4">
    <location>
        <begin position="1"/>
        <end position="60"/>
    </location>
</feature>
<gene>
    <name evidence="6" type="ORF">SAMN02745911_4038</name>
</gene>
<dbReference type="PROSITE" id="PS51078">
    <property type="entry name" value="ICLR_ED"/>
    <property type="match status" value="1"/>
</dbReference>
<evidence type="ECO:0000256" key="1">
    <source>
        <dbReference type="ARBA" id="ARBA00023015"/>
    </source>
</evidence>
<dbReference type="SUPFAM" id="SSF46785">
    <property type="entry name" value="Winged helix' DNA-binding domain"/>
    <property type="match status" value="1"/>
</dbReference>
<dbReference type="Pfam" id="PF01614">
    <property type="entry name" value="IclR_C"/>
    <property type="match status" value="1"/>
</dbReference>
<dbReference type="InterPro" id="IPR005471">
    <property type="entry name" value="Tscrpt_reg_IclR_N"/>
</dbReference>
<proteinExistence type="predicted"/>
<name>A0ABY1IRI2_9HYPH</name>
<dbReference type="SUPFAM" id="SSF55781">
    <property type="entry name" value="GAF domain-like"/>
    <property type="match status" value="1"/>
</dbReference>
<evidence type="ECO:0000313" key="6">
    <source>
        <dbReference type="EMBL" id="SHK04182.1"/>
    </source>
</evidence>
<dbReference type="InterPro" id="IPR029016">
    <property type="entry name" value="GAF-like_dom_sf"/>
</dbReference>
<accession>A0ABY1IRI2</accession>
<dbReference type="PANTHER" id="PTHR30136:SF35">
    <property type="entry name" value="HTH-TYPE TRANSCRIPTIONAL REGULATOR RV1719"/>
    <property type="match status" value="1"/>
</dbReference>
<dbReference type="PROSITE" id="PS51077">
    <property type="entry name" value="HTH_ICLR"/>
    <property type="match status" value="1"/>
</dbReference>
<keyword evidence="2" id="KW-0238">DNA-binding</keyword>
<dbReference type="CDD" id="cd00090">
    <property type="entry name" value="HTH_ARSR"/>
    <property type="match status" value="1"/>
</dbReference>
<dbReference type="InterPro" id="IPR011991">
    <property type="entry name" value="ArsR-like_HTH"/>
</dbReference>
<evidence type="ECO:0000256" key="2">
    <source>
        <dbReference type="ARBA" id="ARBA00023125"/>
    </source>
</evidence>
<comment type="caution">
    <text evidence="6">The sequence shown here is derived from an EMBL/GenBank/DDBJ whole genome shotgun (WGS) entry which is preliminary data.</text>
</comment>
<dbReference type="PANTHER" id="PTHR30136">
    <property type="entry name" value="HELIX-TURN-HELIX TRANSCRIPTIONAL REGULATOR, ICLR FAMILY"/>
    <property type="match status" value="1"/>
</dbReference>
<dbReference type="Gene3D" id="3.30.450.40">
    <property type="match status" value="1"/>
</dbReference>
<sequence>MLRALDLLAAIAGADQPITVPELCQNLGLPKPTVHRLCQRLETEGYLSREPGGRHFIVGPRLLRLGLDAVRTSVTTERHAILQQLVDACEETCNLVTRAGLEAVYIDRVEARWPLRLHLEIGSRVPLHCTASGKLLLAYMAPAQRKRTLDALALSNYTTHTISDRARLDADLAVISRRGYSLDDQEFIEGLVAVAVPVLDSANTVVAALACHGPLPRFGVDKATGIVPRLMEAAERLRTTLQ</sequence>
<dbReference type="Pfam" id="PF09339">
    <property type="entry name" value="HTH_IclR"/>
    <property type="match status" value="1"/>
</dbReference>
<dbReference type="InterPro" id="IPR036388">
    <property type="entry name" value="WH-like_DNA-bd_sf"/>
</dbReference>
<dbReference type="InterPro" id="IPR014757">
    <property type="entry name" value="Tscrpt_reg_IclR_C"/>
</dbReference>
<protein>
    <submittedName>
        <fullName evidence="6">Transcriptional regulator, IclR family</fullName>
    </submittedName>
</protein>
<evidence type="ECO:0000313" key="7">
    <source>
        <dbReference type="Proteomes" id="UP000184290"/>
    </source>
</evidence>
<organism evidence="6 7">
    <name type="scientific">Aureimonas altamirensis DSM 21988</name>
    <dbReference type="NCBI Taxonomy" id="1121026"/>
    <lineage>
        <taxon>Bacteria</taxon>
        <taxon>Pseudomonadati</taxon>
        <taxon>Pseudomonadota</taxon>
        <taxon>Alphaproteobacteria</taxon>
        <taxon>Hyphomicrobiales</taxon>
        <taxon>Aurantimonadaceae</taxon>
        <taxon>Aureimonas</taxon>
    </lineage>
</organism>
<keyword evidence="7" id="KW-1185">Reference proteome</keyword>
<feature type="domain" description="IclR-ED" evidence="5">
    <location>
        <begin position="61"/>
        <end position="242"/>
    </location>
</feature>
<keyword evidence="3" id="KW-0804">Transcription</keyword>
<evidence type="ECO:0000259" key="4">
    <source>
        <dbReference type="PROSITE" id="PS51077"/>
    </source>
</evidence>
<dbReference type="Proteomes" id="UP000184290">
    <property type="component" value="Unassembled WGS sequence"/>
</dbReference>
<dbReference type="InterPro" id="IPR050707">
    <property type="entry name" value="HTH_MetabolicPath_Reg"/>
</dbReference>
<dbReference type="SMART" id="SM00346">
    <property type="entry name" value="HTH_ICLR"/>
    <property type="match status" value="1"/>
</dbReference>